<dbReference type="AlphaFoldDB" id="A0A560CR34"/>
<reference evidence="2 3" key="1">
    <citation type="submission" date="2019-06" db="EMBL/GenBank/DDBJ databases">
        <title>Genomic Encyclopedia of Type Strains, Phase IV (KMG-V): Genome sequencing to study the core and pangenomes of soil and plant-associated prokaryotes.</title>
        <authorList>
            <person name="Whitman W."/>
        </authorList>
    </citation>
    <scope>NUCLEOTIDE SEQUENCE [LARGE SCALE GENOMIC DNA]</scope>
    <source>
        <strain evidence="2 3">BR 11650</strain>
    </source>
</reference>
<dbReference type="PROSITE" id="PS50005">
    <property type="entry name" value="TPR"/>
    <property type="match status" value="1"/>
</dbReference>
<dbReference type="SMART" id="SM00028">
    <property type="entry name" value="TPR"/>
    <property type="match status" value="6"/>
</dbReference>
<dbReference type="InterPro" id="IPR011990">
    <property type="entry name" value="TPR-like_helical_dom_sf"/>
</dbReference>
<gene>
    <name evidence="2" type="ORF">FBZ83_101182</name>
</gene>
<dbReference type="EMBL" id="VITH01000001">
    <property type="protein sequence ID" value="TWA87320.1"/>
    <property type="molecule type" value="Genomic_DNA"/>
</dbReference>
<dbReference type="Proteomes" id="UP000318529">
    <property type="component" value="Unassembled WGS sequence"/>
</dbReference>
<evidence type="ECO:0000313" key="2">
    <source>
        <dbReference type="EMBL" id="TWA87320.1"/>
    </source>
</evidence>
<dbReference type="SUPFAM" id="SSF48452">
    <property type="entry name" value="TPR-like"/>
    <property type="match status" value="1"/>
</dbReference>
<dbReference type="PANTHER" id="PTHR44998:SF1">
    <property type="entry name" value="UDP-N-ACETYLGLUCOSAMINE--PEPTIDE N-ACETYLGLUCOSAMINYLTRANSFERASE 110 KDA SUBUNIT"/>
    <property type="match status" value="1"/>
</dbReference>
<comment type="caution">
    <text evidence="2">The sequence shown here is derived from an EMBL/GenBank/DDBJ whole genome shotgun (WGS) entry which is preliminary data.</text>
</comment>
<dbReference type="GO" id="GO:0006493">
    <property type="term" value="P:protein O-linked glycosylation"/>
    <property type="evidence" value="ECO:0007669"/>
    <property type="project" value="TreeGrafter"/>
</dbReference>
<proteinExistence type="predicted"/>
<dbReference type="GO" id="GO:0016757">
    <property type="term" value="F:glycosyltransferase activity"/>
    <property type="evidence" value="ECO:0007669"/>
    <property type="project" value="TreeGrafter"/>
</dbReference>
<protein>
    <submittedName>
        <fullName evidence="2">Flp pilus assembly protein TadD</fullName>
    </submittedName>
</protein>
<dbReference type="Gene3D" id="1.25.40.10">
    <property type="entry name" value="Tetratricopeptide repeat domain"/>
    <property type="match status" value="2"/>
</dbReference>
<dbReference type="InterPro" id="IPR019734">
    <property type="entry name" value="TPR_rpt"/>
</dbReference>
<sequence>MLKPVGMVTIAEALALALEHHLAGRLAEAQQLYHRILDVDPDQPDALHFLGVLAGQVGEQALGLQLIARAIAQRPEASDMHANSGNIRRSSGQPEAAVEDYRHAVALQPDFAEAWTDMANALRSLGRSAGAIMALERAVASAPGLAIAVERLGALRHEEGRLLVEQGRGTESLPPLARAAELLPLDADIAFLYGNALFAMGLREDSTLAYRNALAITPDFPSAAVNLGIALGVVGRLEDSARALERTARLDPRHLDAIDRLVVALAFLGRDDEAAEWGERALDLKDRTAIDTAPTLPPLPAQPRGVERRHRNVIAFSLWSSQPAGAHDPVEILRRTVALYPGWTCQVYHDDGLADDRLAELAATGADLVAVTPTAPTGGPYWRLAAADDPTVARFLCRDWDALPSADGKAAVDAWIASGQPFHVLRDGVLHTEVMAGGHWGGVAGLLPDLLPLAERHAAAEPDRTQDHRFLRRIVWPMIRDRALVHDRTHPRHGRPFPTP</sequence>
<feature type="repeat" description="TPR" evidence="1">
    <location>
        <begin position="78"/>
        <end position="111"/>
    </location>
</feature>
<name>A0A560CR34_AZOBR</name>
<organism evidence="2 3">
    <name type="scientific">Azospirillum brasilense</name>
    <dbReference type="NCBI Taxonomy" id="192"/>
    <lineage>
        <taxon>Bacteria</taxon>
        <taxon>Pseudomonadati</taxon>
        <taxon>Pseudomonadota</taxon>
        <taxon>Alphaproteobacteria</taxon>
        <taxon>Rhodospirillales</taxon>
        <taxon>Azospirillaceae</taxon>
        <taxon>Azospirillum</taxon>
    </lineage>
</organism>
<dbReference type="Pfam" id="PF13414">
    <property type="entry name" value="TPR_11"/>
    <property type="match status" value="1"/>
</dbReference>
<evidence type="ECO:0000313" key="3">
    <source>
        <dbReference type="Proteomes" id="UP000318529"/>
    </source>
</evidence>
<dbReference type="PANTHER" id="PTHR44998">
    <property type="match status" value="1"/>
</dbReference>
<accession>A0A560CR34</accession>
<keyword evidence="1" id="KW-0802">TPR repeat</keyword>
<dbReference type="Pfam" id="PF13432">
    <property type="entry name" value="TPR_16"/>
    <property type="match status" value="2"/>
</dbReference>
<evidence type="ECO:0000256" key="1">
    <source>
        <dbReference type="PROSITE-ProRule" id="PRU00339"/>
    </source>
</evidence>